<keyword evidence="6" id="KW-1185">Reference proteome</keyword>
<dbReference type="GO" id="GO:0043565">
    <property type="term" value="F:sequence-specific DNA binding"/>
    <property type="evidence" value="ECO:0007669"/>
    <property type="project" value="InterPro"/>
</dbReference>
<keyword evidence="2" id="KW-0238">DNA-binding</keyword>
<evidence type="ECO:0000313" key="6">
    <source>
        <dbReference type="Proteomes" id="UP000004200"/>
    </source>
</evidence>
<dbReference type="PANTHER" id="PTHR46796">
    <property type="entry name" value="HTH-TYPE TRANSCRIPTIONAL ACTIVATOR RHAS-RELATED"/>
    <property type="match status" value="1"/>
</dbReference>
<protein>
    <submittedName>
        <fullName evidence="5">Transcriptional regulator, AraC family</fullName>
    </submittedName>
</protein>
<dbReference type="PANTHER" id="PTHR46796:SF12">
    <property type="entry name" value="HTH-TYPE DNA-BINDING TRANSCRIPTIONAL ACTIVATOR EUTR"/>
    <property type="match status" value="1"/>
</dbReference>
<dbReference type="STRING" id="765913.ThidrDRAFT_0600"/>
<dbReference type="OrthoDB" id="6003540at2"/>
<keyword evidence="1" id="KW-0805">Transcription regulation</keyword>
<evidence type="ECO:0000256" key="3">
    <source>
        <dbReference type="ARBA" id="ARBA00023163"/>
    </source>
</evidence>
<dbReference type="PATRIC" id="fig|765913.3.peg.613"/>
<dbReference type="InterPro" id="IPR018060">
    <property type="entry name" value="HTH_AraC"/>
</dbReference>
<evidence type="ECO:0000256" key="1">
    <source>
        <dbReference type="ARBA" id="ARBA00023015"/>
    </source>
</evidence>
<gene>
    <name evidence="5" type="ORF">ThidrDRAFT_0600</name>
</gene>
<dbReference type="PROSITE" id="PS01124">
    <property type="entry name" value="HTH_ARAC_FAMILY_2"/>
    <property type="match status" value="1"/>
</dbReference>
<dbReference type="GO" id="GO:0003700">
    <property type="term" value="F:DNA-binding transcription factor activity"/>
    <property type="evidence" value="ECO:0007669"/>
    <property type="project" value="InterPro"/>
</dbReference>
<evidence type="ECO:0000259" key="4">
    <source>
        <dbReference type="PROSITE" id="PS01124"/>
    </source>
</evidence>
<dbReference type="Pfam" id="PF12833">
    <property type="entry name" value="HTH_18"/>
    <property type="match status" value="1"/>
</dbReference>
<evidence type="ECO:0000256" key="2">
    <source>
        <dbReference type="ARBA" id="ARBA00023125"/>
    </source>
</evidence>
<dbReference type="SUPFAM" id="SSF46689">
    <property type="entry name" value="Homeodomain-like"/>
    <property type="match status" value="2"/>
</dbReference>
<comment type="caution">
    <text evidence="5">The sequence shown here is derived from an EMBL/GenBank/DDBJ whole genome shotgun (WGS) entry which is preliminary data.</text>
</comment>
<feature type="domain" description="HTH araC/xylS-type" evidence="4">
    <location>
        <begin position="215"/>
        <end position="318"/>
    </location>
</feature>
<proteinExistence type="predicted"/>
<dbReference type="SMART" id="SM00342">
    <property type="entry name" value="HTH_ARAC"/>
    <property type="match status" value="1"/>
</dbReference>
<dbReference type="EMBL" id="AFWT01000003">
    <property type="protein sequence ID" value="EGV33393.1"/>
    <property type="molecule type" value="Genomic_DNA"/>
</dbReference>
<keyword evidence="3" id="KW-0804">Transcription</keyword>
<dbReference type="InterPro" id="IPR050204">
    <property type="entry name" value="AraC_XylS_family_regulators"/>
</dbReference>
<dbReference type="Proteomes" id="UP000004200">
    <property type="component" value="Unassembled WGS sequence"/>
</dbReference>
<name>G2DX39_9GAMM</name>
<dbReference type="AlphaFoldDB" id="G2DX39"/>
<dbReference type="Gene3D" id="1.10.10.60">
    <property type="entry name" value="Homeodomain-like"/>
    <property type="match status" value="1"/>
</dbReference>
<reference evidence="5 6" key="1">
    <citation type="submission" date="2011-06" db="EMBL/GenBank/DDBJ databases">
        <title>The draft genome of Thiorhodococcus drewsii AZ1.</title>
        <authorList>
            <consortium name="US DOE Joint Genome Institute (JGI-PGF)"/>
            <person name="Lucas S."/>
            <person name="Han J."/>
            <person name="Lapidus A."/>
            <person name="Cheng J.-F."/>
            <person name="Goodwin L."/>
            <person name="Pitluck S."/>
            <person name="Peters L."/>
            <person name="Land M.L."/>
            <person name="Hauser L."/>
            <person name="Vogl K."/>
            <person name="Liu Z."/>
            <person name="Imhoff J."/>
            <person name="Thiel V."/>
            <person name="Frigaard N.-U."/>
            <person name="Bryant D.A."/>
            <person name="Woyke T.J."/>
        </authorList>
    </citation>
    <scope>NUCLEOTIDE SEQUENCE [LARGE SCALE GENOMIC DNA]</scope>
    <source>
        <strain evidence="5 6">AZ1</strain>
    </source>
</reference>
<accession>G2DX39</accession>
<dbReference type="eggNOG" id="COG2207">
    <property type="taxonomic scope" value="Bacteria"/>
</dbReference>
<evidence type="ECO:0000313" key="5">
    <source>
        <dbReference type="EMBL" id="EGV33393.1"/>
    </source>
</evidence>
<sequence>MKHQNDPQSNLIAPDWRIIEATDADVHARNLRDWQQQYDQISDGPFYGRIDEVALEHLQVFREHTSRALRQQCNVWPNALWLGFAAGTEACRINGQTVTSDQLMCRPGGCEFELVTPEHFNIYGIVVGQQALLRTAEAQGIPFDARLWSAPRRNWNPQRLNALRIALQRLLAPQHSGLAGPLQQDMLLMAVLEVVQRESDARPPPGYVRRKAVVDRVKDYLEANRQAPVTITELCELTHVSRRTLQYSFESIVGTSPLRYLRLSRLNGVRRALSQPEELDEDVSVARIAARWGFWHAGQFAHDYKQLFGENPSETRRRTSGTPFADAAQAVGCTTGGASS</sequence>
<organism evidence="5 6">
    <name type="scientific">Thiorhodococcus drewsii AZ1</name>
    <dbReference type="NCBI Taxonomy" id="765913"/>
    <lineage>
        <taxon>Bacteria</taxon>
        <taxon>Pseudomonadati</taxon>
        <taxon>Pseudomonadota</taxon>
        <taxon>Gammaproteobacteria</taxon>
        <taxon>Chromatiales</taxon>
        <taxon>Chromatiaceae</taxon>
        <taxon>Thiorhodococcus</taxon>
    </lineage>
</organism>
<dbReference type="RefSeq" id="WP_007039316.1">
    <property type="nucleotide sequence ID" value="NZ_AFWT01000003.1"/>
</dbReference>
<dbReference type="InterPro" id="IPR009057">
    <property type="entry name" value="Homeodomain-like_sf"/>
</dbReference>